<dbReference type="PROSITE" id="PS01049">
    <property type="entry name" value="YJEF_C_1"/>
    <property type="match status" value="1"/>
</dbReference>
<evidence type="ECO:0000256" key="9">
    <source>
        <dbReference type="ARBA" id="ARBA00022958"/>
    </source>
</evidence>
<dbReference type="NCBIfam" id="TIGR00196">
    <property type="entry name" value="yjeF_cterm"/>
    <property type="match status" value="1"/>
</dbReference>
<dbReference type="InterPro" id="IPR017953">
    <property type="entry name" value="Carbohydrate_kinase_pred_CS"/>
</dbReference>
<evidence type="ECO:0000256" key="1">
    <source>
        <dbReference type="ARBA" id="ARBA00000013"/>
    </source>
</evidence>
<evidence type="ECO:0000256" key="16">
    <source>
        <dbReference type="ARBA" id="ARBA00049209"/>
    </source>
</evidence>
<comment type="catalytic activity">
    <reaction evidence="2 18 19">
        <text>(6R)-NADPHX = (6S)-NADPHX</text>
        <dbReference type="Rhea" id="RHEA:32227"/>
        <dbReference type="ChEBI" id="CHEBI:64076"/>
        <dbReference type="ChEBI" id="CHEBI:64077"/>
        <dbReference type="EC" id="5.1.99.6"/>
    </reaction>
</comment>
<dbReference type="PANTHER" id="PTHR12592:SF0">
    <property type="entry name" value="ATP-DEPENDENT (S)-NAD(P)H-HYDRATE DEHYDRATASE"/>
    <property type="match status" value="1"/>
</dbReference>
<dbReference type="SUPFAM" id="SSF64153">
    <property type="entry name" value="YjeF N-terminal domain-like"/>
    <property type="match status" value="1"/>
</dbReference>
<organism evidence="22 23">
    <name type="scientific">Novosphingobium mangrovi</name>
    <name type="common">ex Hu et al. 2023</name>
    <dbReference type="NCBI Taxonomy" id="2930094"/>
    <lineage>
        <taxon>Bacteria</taxon>
        <taxon>Pseudomonadati</taxon>
        <taxon>Pseudomonadota</taxon>
        <taxon>Alphaproteobacteria</taxon>
        <taxon>Sphingomonadales</taxon>
        <taxon>Sphingomonadaceae</taxon>
        <taxon>Novosphingobium</taxon>
    </lineage>
</organism>
<feature type="binding site" evidence="17">
    <location>
        <position position="302"/>
    </location>
    <ligand>
        <name>(6S)-NADPHX</name>
        <dbReference type="ChEBI" id="CHEBI:64076"/>
    </ligand>
</feature>
<comment type="caution">
    <text evidence="18">Lacks conserved residue(s) required for the propagation of feature annotation.</text>
</comment>
<evidence type="ECO:0000256" key="17">
    <source>
        <dbReference type="HAMAP-Rule" id="MF_01965"/>
    </source>
</evidence>
<keyword evidence="23" id="KW-1185">Reference proteome</keyword>
<evidence type="ECO:0000256" key="13">
    <source>
        <dbReference type="ARBA" id="ARBA00023268"/>
    </source>
</evidence>
<keyword evidence="9 18" id="KW-0630">Potassium</keyword>
<evidence type="ECO:0000256" key="14">
    <source>
        <dbReference type="ARBA" id="ARBA00025153"/>
    </source>
</evidence>
<accession>A0ABT0A7B7</accession>
<evidence type="ECO:0000256" key="19">
    <source>
        <dbReference type="PIRNR" id="PIRNR017184"/>
    </source>
</evidence>
<comment type="subunit">
    <text evidence="17">Homotetramer.</text>
</comment>
<dbReference type="Gene3D" id="3.40.50.10260">
    <property type="entry name" value="YjeF N-terminal domain"/>
    <property type="match status" value="1"/>
</dbReference>
<keyword evidence="10 17" id="KW-0520">NAD</keyword>
<feature type="binding site" evidence="17">
    <location>
        <position position="350"/>
    </location>
    <ligand>
        <name>(6S)-NADPHX</name>
        <dbReference type="ChEBI" id="CHEBI:64076"/>
    </ligand>
</feature>
<dbReference type="Gene3D" id="3.40.1190.20">
    <property type="match status" value="1"/>
</dbReference>
<comment type="catalytic activity">
    <reaction evidence="1 18 19">
        <text>(6R)-NADHX = (6S)-NADHX</text>
        <dbReference type="Rhea" id="RHEA:32215"/>
        <dbReference type="ChEBI" id="CHEBI:64074"/>
        <dbReference type="ChEBI" id="CHEBI:64075"/>
        <dbReference type="EC" id="5.1.99.6"/>
    </reaction>
</comment>
<dbReference type="PROSITE" id="PS51383">
    <property type="entry name" value="YJEF_C_3"/>
    <property type="match status" value="1"/>
</dbReference>
<comment type="cofactor">
    <cofactor evidence="17">
        <name>Mg(2+)</name>
        <dbReference type="ChEBI" id="CHEBI:18420"/>
    </cofactor>
</comment>
<evidence type="ECO:0000259" key="20">
    <source>
        <dbReference type="PROSITE" id="PS51383"/>
    </source>
</evidence>
<keyword evidence="12 17" id="KW-0456">Lyase</keyword>
<evidence type="ECO:0000256" key="10">
    <source>
        <dbReference type="ARBA" id="ARBA00023027"/>
    </source>
</evidence>
<dbReference type="EMBL" id="JALHAT010000001">
    <property type="protein sequence ID" value="MCJ1959085.1"/>
    <property type="molecule type" value="Genomic_DNA"/>
</dbReference>
<feature type="binding site" evidence="18">
    <location>
        <position position="156"/>
    </location>
    <ligand>
        <name>(6S)-NADPHX</name>
        <dbReference type="ChEBI" id="CHEBI:64076"/>
    </ligand>
</feature>
<dbReference type="PROSITE" id="PS51385">
    <property type="entry name" value="YJEF_N"/>
    <property type="match status" value="1"/>
</dbReference>
<evidence type="ECO:0000256" key="4">
    <source>
        <dbReference type="ARBA" id="ARBA00009524"/>
    </source>
</evidence>
<proteinExistence type="inferred from homology"/>
<evidence type="ECO:0000256" key="12">
    <source>
        <dbReference type="ARBA" id="ARBA00023239"/>
    </source>
</evidence>
<protein>
    <recommendedName>
        <fullName evidence="19">Bifunctional NAD(P)H-hydrate repair enzyme</fullName>
    </recommendedName>
    <alternativeName>
        <fullName evidence="19">Nicotinamide nucleotide repair protein</fullName>
    </alternativeName>
    <domain>
        <recommendedName>
            <fullName evidence="19">ADP-dependent (S)-NAD(P)H-hydrate dehydratase</fullName>
            <ecNumber evidence="19">4.2.1.136</ecNumber>
        </recommendedName>
        <alternativeName>
            <fullName evidence="19">ADP-dependent NAD(P)HX dehydratase</fullName>
        </alternativeName>
    </domain>
    <domain>
        <recommendedName>
            <fullName evidence="19">NAD(P)H-hydrate epimerase</fullName>
            <ecNumber evidence="19">5.1.99.6</ecNumber>
        </recommendedName>
    </domain>
</protein>
<comment type="similarity">
    <text evidence="4 19">In the C-terminal section; belongs to the NnrD/CARKD family.</text>
</comment>
<dbReference type="HAMAP" id="MF_01965">
    <property type="entry name" value="NADHX_dehydratase"/>
    <property type="match status" value="1"/>
</dbReference>
<feature type="binding site" evidence="18">
    <location>
        <begin position="65"/>
        <end position="69"/>
    </location>
    <ligand>
        <name>(6S)-NADPHX</name>
        <dbReference type="ChEBI" id="CHEBI:64076"/>
    </ligand>
</feature>
<comment type="similarity">
    <text evidence="18">Belongs to the NnrE/AIBP family.</text>
</comment>
<dbReference type="CDD" id="cd01171">
    <property type="entry name" value="YXKO-related"/>
    <property type="match status" value="1"/>
</dbReference>
<evidence type="ECO:0000256" key="8">
    <source>
        <dbReference type="ARBA" id="ARBA00022857"/>
    </source>
</evidence>
<dbReference type="Pfam" id="PF03853">
    <property type="entry name" value="YjeF_N"/>
    <property type="match status" value="1"/>
</dbReference>
<evidence type="ECO:0000256" key="5">
    <source>
        <dbReference type="ARBA" id="ARBA00022723"/>
    </source>
</evidence>
<comment type="function">
    <text evidence="18">Catalyzes the epimerization of the S- and R-forms of NAD(P)HX, a damaged form of NAD(P)H that is a result of enzymatic or heat-dependent hydration. This is a prerequisite for the S-specific NAD(P)H-hydrate dehydratase to allow the repair of both epimers of NAD(P)HX.</text>
</comment>
<comment type="catalytic activity">
    <reaction evidence="15 17 19">
        <text>(6S)-NADHX + ADP = AMP + phosphate + NADH + H(+)</text>
        <dbReference type="Rhea" id="RHEA:32223"/>
        <dbReference type="ChEBI" id="CHEBI:15378"/>
        <dbReference type="ChEBI" id="CHEBI:43474"/>
        <dbReference type="ChEBI" id="CHEBI:57945"/>
        <dbReference type="ChEBI" id="CHEBI:64074"/>
        <dbReference type="ChEBI" id="CHEBI:456215"/>
        <dbReference type="ChEBI" id="CHEBI:456216"/>
        <dbReference type="EC" id="4.2.1.136"/>
    </reaction>
</comment>
<dbReference type="InterPro" id="IPR004443">
    <property type="entry name" value="YjeF_N_dom"/>
</dbReference>
<evidence type="ECO:0000256" key="7">
    <source>
        <dbReference type="ARBA" id="ARBA00022840"/>
    </source>
</evidence>
<evidence type="ECO:0000256" key="18">
    <source>
        <dbReference type="HAMAP-Rule" id="MF_01966"/>
    </source>
</evidence>
<comment type="function">
    <text evidence="14 19">Bifunctional enzyme that catalyzes the epimerization of the S- and R-forms of NAD(P)HX and the dehydration of the S-form of NAD(P)HX at the expense of ADP, which is converted to AMP. This allows the repair of both epimers of NAD(P)HX, a damaged form of NAD(P)H that is a result of enzymatic or heat-dependent hydration.</text>
</comment>
<feature type="binding site" evidence="18">
    <location>
        <begin position="127"/>
        <end position="133"/>
    </location>
    <ligand>
        <name>(6S)-NADPHX</name>
        <dbReference type="ChEBI" id="CHEBI:64076"/>
    </ligand>
</feature>
<evidence type="ECO:0000256" key="11">
    <source>
        <dbReference type="ARBA" id="ARBA00023235"/>
    </source>
</evidence>
<dbReference type="InterPro" id="IPR036652">
    <property type="entry name" value="YjeF_N_dom_sf"/>
</dbReference>
<keyword evidence="11 18" id="KW-0413">Isomerase</keyword>
<dbReference type="Proteomes" id="UP001162802">
    <property type="component" value="Unassembled WGS sequence"/>
</dbReference>
<keyword evidence="5 18" id="KW-0479">Metal-binding</keyword>
<dbReference type="PIRSF" id="PIRSF017184">
    <property type="entry name" value="Nnr"/>
    <property type="match status" value="1"/>
</dbReference>
<dbReference type="Pfam" id="PF01256">
    <property type="entry name" value="Carb_kinase"/>
    <property type="match status" value="1"/>
</dbReference>
<dbReference type="RefSeq" id="WP_243796193.1">
    <property type="nucleotide sequence ID" value="NZ_JALHAT010000001.1"/>
</dbReference>
<dbReference type="NCBIfam" id="TIGR00197">
    <property type="entry name" value="yjeF_nterm"/>
    <property type="match status" value="1"/>
</dbReference>
<comment type="similarity">
    <text evidence="17">Belongs to the NnrD/CARKD family.</text>
</comment>
<dbReference type="PANTHER" id="PTHR12592">
    <property type="entry name" value="ATP-DEPENDENT (S)-NAD(P)H-HYDRATE DEHYDRATASE FAMILY MEMBER"/>
    <property type="match status" value="1"/>
</dbReference>
<evidence type="ECO:0000259" key="21">
    <source>
        <dbReference type="PROSITE" id="PS51385"/>
    </source>
</evidence>
<evidence type="ECO:0000256" key="2">
    <source>
        <dbReference type="ARBA" id="ARBA00000909"/>
    </source>
</evidence>
<dbReference type="EC" id="4.2.1.136" evidence="19"/>
<reference evidence="22" key="1">
    <citation type="submission" date="2022-03" db="EMBL/GenBank/DDBJ databases">
        <title>Identification of a novel bacterium isolated from mangrove sediments.</title>
        <authorList>
            <person name="Pan X."/>
        </authorList>
    </citation>
    <scope>NUCLEOTIDE SEQUENCE</scope>
    <source>
        <strain evidence="22">B2637</strain>
    </source>
</reference>
<dbReference type="SUPFAM" id="SSF53613">
    <property type="entry name" value="Ribokinase-like"/>
    <property type="match status" value="1"/>
</dbReference>
<dbReference type="InterPro" id="IPR029056">
    <property type="entry name" value="Ribokinase-like"/>
</dbReference>
<dbReference type="EC" id="5.1.99.6" evidence="19"/>
<keyword evidence="7 17" id="KW-0067">ATP-binding</keyword>
<feature type="domain" description="YjeF C-terminal" evidence="20">
    <location>
        <begin position="215"/>
        <end position="471"/>
    </location>
</feature>
<comment type="similarity">
    <text evidence="3 19">In the N-terminal section; belongs to the NnrE/AIBP family.</text>
</comment>
<comment type="catalytic activity">
    <reaction evidence="16 17 19">
        <text>(6S)-NADPHX + ADP = AMP + phosphate + NADPH + H(+)</text>
        <dbReference type="Rhea" id="RHEA:32235"/>
        <dbReference type="ChEBI" id="CHEBI:15378"/>
        <dbReference type="ChEBI" id="CHEBI:43474"/>
        <dbReference type="ChEBI" id="CHEBI:57783"/>
        <dbReference type="ChEBI" id="CHEBI:64076"/>
        <dbReference type="ChEBI" id="CHEBI:456215"/>
        <dbReference type="ChEBI" id="CHEBI:456216"/>
        <dbReference type="EC" id="4.2.1.136"/>
    </reaction>
</comment>
<feature type="binding site" evidence="17">
    <location>
        <position position="248"/>
    </location>
    <ligand>
        <name>(6S)-NADPHX</name>
        <dbReference type="ChEBI" id="CHEBI:64076"/>
    </ligand>
</feature>
<feature type="binding site" evidence="17">
    <location>
        <position position="417"/>
    </location>
    <ligand>
        <name>(6S)-NADPHX</name>
        <dbReference type="ChEBI" id="CHEBI:64076"/>
    </ligand>
</feature>
<evidence type="ECO:0000313" key="22">
    <source>
        <dbReference type="EMBL" id="MCJ1959085.1"/>
    </source>
</evidence>
<comment type="cofactor">
    <cofactor evidence="18 19">
        <name>K(+)</name>
        <dbReference type="ChEBI" id="CHEBI:29103"/>
    </cofactor>
    <text evidence="18 19">Binds 1 potassium ion per subunit.</text>
</comment>
<name>A0ABT0A7B7_9SPHN</name>
<feature type="binding site" evidence="18">
    <location>
        <position position="159"/>
    </location>
    <ligand>
        <name>K(+)</name>
        <dbReference type="ChEBI" id="CHEBI:29103"/>
    </ligand>
</feature>
<feature type="domain" description="YjeF N-terminal" evidence="21">
    <location>
        <begin position="19"/>
        <end position="214"/>
    </location>
</feature>
<evidence type="ECO:0000256" key="6">
    <source>
        <dbReference type="ARBA" id="ARBA00022741"/>
    </source>
</evidence>
<evidence type="ECO:0000256" key="3">
    <source>
        <dbReference type="ARBA" id="ARBA00006001"/>
    </source>
</evidence>
<feature type="binding site" evidence="18">
    <location>
        <position position="123"/>
    </location>
    <ligand>
        <name>K(+)</name>
        <dbReference type="ChEBI" id="CHEBI:29103"/>
    </ligand>
</feature>
<feature type="binding site" evidence="17">
    <location>
        <begin position="387"/>
        <end position="391"/>
    </location>
    <ligand>
        <name>AMP</name>
        <dbReference type="ChEBI" id="CHEBI:456215"/>
    </ligand>
</feature>
<dbReference type="HAMAP" id="MF_01966">
    <property type="entry name" value="NADHX_epimerase"/>
    <property type="match status" value="1"/>
</dbReference>
<keyword evidence="13" id="KW-0511">Multifunctional enzyme</keyword>
<keyword evidence="8 17" id="KW-0521">NADP</keyword>
<dbReference type="PROSITE" id="PS01050">
    <property type="entry name" value="YJEF_C_2"/>
    <property type="match status" value="1"/>
</dbReference>
<sequence>MTHVDTYTSCDQILTVAQMRAAEEALIADGISVDELMQRAGQGAAAWVWRVSGGNAVSVLCGPGNNGGDGYVIAESLRRRGGQVVVIAPMAPVTEAAKTARALYQGEVHEAEGDLPRGEVFVDCLFGSGLSRPLEDAHRELVTNLAARHAKAVAVDMPSGIASDSGLLLNEDLPDYTLTLALGAWKFAHFLMPASARMGALRLVPIGVTPVADAAQAIARPEIAAPPADAHKYTRGLLAVVGGAMPGAAILASTAAQGAGAGYVKLFAADKRNCPSDLVVETGPVSDLLSDHRNAAILVGPGLGRDGAARERLAIALADPVPVVLDADALVLLGPRLLAERSAPVIATPHEGEMVALERAFGCEEGTTRIERAVALARASGMVIVAKGPDTVIAGPDGQLACAPRASAWLSTAGTGDVLAGTIASRLATGLDPFVAACEGVWLHGEAARLAPKPFTASQLAETIPAALAACL</sequence>
<keyword evidence="6 17" id="KW-0547">Nucleotide-binding</keyword>
<evidence type="ECO:0000313" key="23">
    <source>
        <dbReference type="Proteomes" id="UP001162802"/>
    </source>
</evidence>
<comment type="caution">
    <text evidence="22">The sequence shown here is derived from an EMBL/GenBank/DDBJ whole genome shotgun (WGS) entry which is preliminary data.</text>
</comment>
<dbReference type="InterPro" id="IPR030677">
    <property type="entry name" value="Nnr"/>
</dbReference>
<dbReference type="InterPro" id="IPR000631">
    <property type="entry name" value="CARKD"/>
</dbReference>
<feature type="binding site" evidence="18">
    <location>
        <position position="66"/>
    </location>
    <ligand>
        <name>K(+)</name>
        <dbReference type="ChEBI" id="CHEBI:29103"/>
    </ligand>
</feature>
<evidence type="ECO:0000256" key="15">
    <source>
        <dbReference type="ARBA" id="ARBA00048238"/>
    </source>
</evidence>
<comment type="function">
    <text evidence="17">Catalyzes the dehydration of the S-form of NAD(P)HX at the expense of ADP, which is converted to AMP. Together with NAD(P)HX epimerase, which catalyzes the epimerization of the S- and R-forms, the enzyme allows the repair of both epimers of NAD(P)HX, a damaged form of NAD(P)H that is a result of enzymatic or heat-dependent hydration.</text>
</comment>
<feature type="binding site" evidence="17">
    <location>
        <position position="416"/>
    </location>
    <ligand>
        <name>AMP</name>
        <dbReference type="ChEBI" id="CHEBI:456215"/>
    </ligand>
</feature>
<gene>
    <name evidence="18" type="primary">nnrE</name>
    <name evidence="17" type="synonym">nnrD</name>
    <name evidence="22" type="ORF">MTR65_00120</name>
</gene>